<evidence type="ECO:0000313" key="5">
    <source>
        <dbReference type="Proteomes" id="UP000193710"/>
    </source>
</evidence>
<keyword evidence="5" id="KW-1185">Reference proteome</keyword>
<organism evidence="4 5">
    <name type="scientific">Mycobacterium triplex</name>
    <dbReference type="NCBI Taxonomy" id="47839"/>
    <lineage>
        <taxon>Bacteria</taxon>
        <taxon>Bacillati</taxon>
        <taxon>Actinomycetota</taxon>
        <taxon>Actinomycetes</taxon>
        <taxon>Mycobacteriales</taxon>
        <taxon>Mycobacteriaceae</taxon>
        <taxon>Mycobacterium</taxon>
        <taxon>Mycobacterium simiae complex</taxon>
    </lineage>
</organism>
<evidence type="ECO:0000313" key="4">
    <source>
        <dbReference type="EMBL" id="ORX02280.1"/>
    </source>
</evidence>
<protein>
    <submittedName>
        <fullName evidence="4">Short-chain dehydrogenase</fullName>
    </submittedName>
</protein>
<accession>A0ABX3W2L1</accession>
<comment type="caution">
    <text evidence="4">The sequence shown here is derived from an EMBL/GenBank/DDBJ whole genome shotgun (WGS) entry which is preliminary data.</text>
</comment>
<keyword evidence="2" id="KW-0560">Oxidoreductase</keyword>
<dbReference type="SUPFAM" id="SSF51735">
    <property type="entry name" value="NAD(P)-binding Rossmann-fold domains"/>
    <property type="match status" value="1"/>
</dbReference>
<gene>
    <name evidence="4" type="ORF">AWC29_20795</name>
</gene>
<dbReference type="PANTHER" id="PTHR43639:SF1">
    <property type="entry name" value="SHORT-CHAIN DEHYDROGENASE_REDUCTASE FAMILY PROTEIN"/>
    <property type="match status" value="1"/>
</dbReference>
<dbReference type="PROSITE" id="PS00061">
    <property type="entry name" value="ADH_SHORT"/>
    <property type="match status" value="1"/>
</dbReference>
<sequence length="256" mass="27861">MTKTALVTGAAKRIGRAIALELARGGYDVAIHFHRSWVDAETLAMEIGSLGRRTALIQADLADESAVEAILPEAITRLGSVDTLVNNASIYQSDDVLDVTRPSWDRHMAINLRAPFVLTQQFARLLPDDMHGAVVNLLDQAVWNLTPHAVSYTASKGALWTLTQSLALGLAPRIRVNGIGPGPVLPNTSQSPEQFEEHWSSLPLGRRILPADVARTARFLIESPSLTGQMIAVDGGEHLAWAQAKHEASWEIRSRV</sequence>
<name>A0ABX3W2L1_9MYCO</name>
<dbReference type="PRINTS" id="PR00081">
    <property type="entry name" value="GDHRDH"/>
</dbReference>
<reference evidence="4 5" key="1">
    <citation type="submission" date="2016-01" db="EMBL/GenBank/DDBJ databases">
        <title>The new phylogeny of the genus Mycobacterium.</title>
        <authorList>
            <person name="Tarcisio F."/>
            <person name="Conor M."/>
            <person name="Antonella G."/>
            <person name="Elisabetta G."/>
            <person name="Giulia F.S."/>
            <person name="Sara T."/>
            <person name="Anna F."/>
            <person name="Clotilde B."/>
            <person name="Roberto B."/>
            <person name="Veronica D.S."/>
            <person name="Fabio R."/>
            <person name="Monica P."/>
            <person name="Olivier J."/>
            <person name="Enrico T."/>
            <person name="Nicola S."/>
        </authorList>
    </citation>
    <scope>NUCLEOTIDE SEQUENCE [LARGE SCALE GENOMIC DNA]</scope>
    <source>
        <strain evidence="4 5">DSM 44626</strain>
    </source>
</reference>
<comment type="similarity">
    <text evidence="1 3">Belongs to the short-chain dehydrogenases/reductases (SDR) family.</text>
</comment>
<dbReference type="Gene3D" id="3.40.50.720">
    <property type="entry name" value="NAD(P)-binding Rossmann-like Domain"/>
    <property type="match status" value="1"/>
</dbReference>
<dbReference type="RefSeq" id="WP_036468585.1">
    <property type="nucleotide sequence ID" value="NZ_HG964446.1"/>
</dbReference>
<proteinExistence type="inferred from homology"/>
<dbReference type="InterPro" id="IPR002347">
    <property type="entry name" value="SDR_fam"/>
</dbReference>
<dbReference type="EMBL" id="LQPY01000027">
    <property type="protein sequence ID" value="ORX02280.1"/>
    <property type="molecule type" value="Genomic_DNA"/>
</dbReference>
<dbReference type="InterPro" id="IPR036291">
    <property type="entry name" value="NAD(P)-bd_dom_sf"/>
</dbReference>
<dbReference type="NCBIfam" id="NF006597">
    <property type="entry name" value="PRK09134.1"/>
    <property type="match status" value="1"/>
</dbReference>
<evidence type="ECO:0000256" key="2">
    <source>
        <dbReference type="ARBA" id="ARBA00023002"/>
    </source>
</evidence>
<dbReference type="PANTHER" id="PTHR43639">
    <property type="entry name" value="OXIDOREDUCTASE, SHORT-CHAIN DEHYDROGENASE/REDUCTASE FAMILY (AFU_ORTHOLOGUE AFUA_5G02870)"/>
    <property type="match status" value="1"/>
</dbReference>
<dbReference type="InterPro" id="IPR020904">
    <property type="entry name" value="Sc_DH/Rdtase_CS"/>
</dbReference>
<dbReference type="Proteomes" id="UP000193710">
    <property type="component" value="Unassembled WGS sequence"/>
</dbReference>
<evidence type="ECO:0000256" key="1">
    <source>
        <dbReference type="ARBA" id="ARBA00006484"/>
    </source>
</evidence>
<dbReference type="Pfam" id="PF00106">
    <property type="entry name" value="adh_short"/>
    <property type="match status" value="1"/>
</dbReference>
<dbReference type="PRINTS" id="PR00080">
    <property type="entry name" value="SDRFAMILY"/>
</dbReference>
<evidence type="ECO:0000256" key="3">
    <source>
        <dbReference type="RuleBase" id="RU000363"/>
    </source>
</evidence>